<dbReference type="Proteomes" id="UP000810171">
    <property type="component" value="Unassembled WGS sequence"/>
</dbReference>
<evidence type="ECO:0000313" key="6">
    <source>
        <dbReference type="Proteomes" id="UP000810171"/>
    </source>
</evidence>
<reference evidence="5 6" key="1">
    <citation type="submission" date="2020-09" db="EMBL/GenBank/DDBJ databases">
        <authorList>
            <person name="Tanuku N.R.S."/>
        </authorList>
    </citation>
    <scope>NUCLEOTIDE SEQUENCE [LARGE SCALE GENOMIC DNA]</scope>
    <source>
        <strain evidence="5 6">AK62</strain>
    </source>
</reference>
<comment type="caution">
    <text evidence="5">The sequence shown here is derived from an EMBL/GenBank/DDBJ whole genome shotgun (WGS) entry which is preliminary data.</text>
</comment>
<comment type="catalytic activity">
    <reaction evidence="2">
        <text>2 GTP = 3',3'-c-di-GMP + 2 diphosphate</text>
        <dbReference type="Rhea" id="RHEA:24898"/>
        <dbReference type="ChEBI" id="CHEBI:33019"/>
        <dbReference type="ChEBI" id="CHEBI:37565"/>
        <dbReference type="ChEBI" id="CHEBI:58805"/>
        <dbReference type="EC" id="2.7.7.65"/>
    </reaction>
</comment>
<accession>A0ABS3ZDS4</accession>
<protein>
    <recommendedName>
        <fullName evidence="1">diguanylate cyclase</fullName>
        <ecNumber evidence="1">2.7.7.65</ecNumber>
    </recommendedName>
</protein>
<dbReference type="Pfam" id="PF00990">
    <property type="entry name" value="GGDEF"/>
    <property type="match status" value="1"/>
</dbReference>
<dbReference type="EC" id="2.7.7.65" evidence="1"/>
<dbReference type="EMBL" id="JACVEW010000026">
    <property type="protein sequence ID" value="MBP0049853.1"/>
    <property type="molecule type" value="Genomic_DNA"/>
</dbReference>
<dbReference type="PROSITE" id="PS50887">
    <property type="entry name" value="GGDEF"/>
    <property type="match status" value="1"/>
</dbReference>
<dbReference type="PANTHER" id="PTHR45138:SF9">
    <property type="entry name" value="DIGUANYLATE CYCLASE DGCM-RELATED"/>
    <property type="match status" value="1"/>
</dbReference>
<dbReference type="InterPro" id="IPR000160">
    <property type="entry name" value="GGDEF_dom"/>
</dbReference>
<name>A0ABS3ZDS4_9GAMM</name>
<feature type="coiled-coil region" evidence="3">
    <location>
        <begin position="318"/>
        <end position="352"/>
    </location>
</feature>
<proteinExistence type="predicted"/>
<dbReference type="RefSeq" id="WP_209288538.1">
    <property type="nucleotide sequence ID" value="NZ_JACVEW010000026.1"/>
</dbReference>
<feature type="domain" description="GGDEF" evidence="4">
    <location>
        <begin position="383"/>
        <end position="514"/>
    </location>
</feature>
<evidence type="ECO:0000256" key="2">
    <source>
        <dbReference type="ARBA" id="ARBA00034247"/>
    </source>
</evidence>
<dbReference type="Gene3D" id="3.30.70.270">
    <property type="match status" value="1"/>
</dbReference>
<sequence>MFGKKDDWQSKYKALVRETERHEKQLSGVFVHLRSLAIQLNLATHGQSPKLDALLDQLKSELDAGKLDSVQELLRKTEKHVRRLEGTRGQLVDSLLKQFRDWSGLLLLQDRDGACGGTLGDVRQRLEEPDTDLSLLPDIASTLLGVQKKLSHVAVAKDADDDVSKINDVVTARLAARMLELLKQINVPSRHAARAHGLMHRLEVDPDAQTLEACLEDLSGLMRACGGNLEADIQDYLVNLNQQLAYLRSFVDTSDELEQKQRKRNNLLDQTVRQDVSRIHTTVENTHDINELKLSVNAQLDSIIQAMNTHKASEDEHLATLKKEKSALIERVSQMEQKAESFRKQAEDAHVESRTDPLTGLPNRLAFDQKFDEELKRFQRYGTPFSLCVGDLDKFKSINDQYGHLAGDKVLRLTAKVLRNHLREVDFIARFGGEEFVILLPSTTAEEAKQAAEKIRQAVEKSPFNFQGQPVQVTISIGGAEVRQDDTSESLFERADKSMYEAKQAGRNRVLMDE</sequence>
<dbReference type="InterPro" id="IPR050469">
    <property type="entry name" value="Diguanylate_Cyclase"/>
</dbReference>
<keyword evidence="3" id="KW-0175">Coiled coil</keyword>
<evidence type="ECO:0000256" key="1">
    <source>
        <dbReference type="ARBA" id="ARBA00012528"/>
    </source>
</evidence>
<dbReference type="InterPro" id="IPR029787">
    <property type="entry name" value="Nucleotide_cyclase"/>
</dbReference>
<keyword evidence="6" id="KW-1185">Reference proteome</keyword>
<dbReference type="SMART" id="SM00267">
    <property type="entry name" value="GGDEF"/>
    <property type="match status" value="1"/>
</dbReference>
<dbReference type="CDD" id="cd01949">
    <property type="entry name" value="GGDEF"/>
    <property type="match status" value="1"/>
</dbReference>
<dbReference type="InterPro" id="IPR048516">
    <property type="entry name" value="DGCcoil"/>
</dbReference>
<evidence type="ECO:0000259" key="4">
    <source>
        <dbReference type="PROSITE" id="PS50887"/>
    </source>
</evidence>
<dbReference type="PANTHER" id="PTHR45138">
    <property type="entry name" value="REGULATORY COMPONENTS OF SENSORY TRANSDUCTION SYSTEM"/>
    <property type="match status" value="1"/>
</dbReference>
<dbReference type="Pfam" id="PF20975">
    <property type="entry name" value="DGCcoil"/>
    <property type="match status" value="1"/>
</dbReference>
<evidence type="ECO:0000256" key="3">
    <source>
        <dbReference type="SAM" id="Coils"/>
    </source>
</evidence>
<evidence type="ECO:0000313" key="5">
    <source>
        <dbReference type="EMBL" id="MBP0049853.1"/>
    </source>
</evidence>
<organism evidence="5 6">
    <name type="scientific">Marinobacterium alkalitolerans</name>
    <dbReference type="NCBI Taxonomy" id="1542925"/>
    <lineage>
        <taxon>Bacteria</taxon>
        <taxon>Pseudomonadati</taxon>
        <taxon>Pseudomonadota</taxon>
        <taxon>Gammaproteobacteria</taxon>
        <taxon>Oceanospirillales</taxon>
        <taxon>Oceanospirillaceae</taxon>
        <taxon>Marinobacterium</taxon>
    </lineage>
</organism>
<dbReference type="InterPro" id="IPR043128">
    <property type="entry name" value="Rev_trsase/Diguanyl_cyclase"/>
</dbReference>
<dbReference type="SUPFAM" id="SSF55073">
    <property type="entry name" value="Nucleotide cyclase"/>
    <property type="match status" value="1"/>
</dbReference>
<dbReference type="NCBIfam" id="TIGR00254">
    <property type="entry name" value="GGDEF"/>
    <property type="match status" value="1"/>
</dbReference>
<gene>
    <name evidence="5" type="ORF">H9C73_14060</name>
</gene>